<keyword evidence="1" id="KW-0233">DNA recombination</keyword>
<dbReference type="Proteomes" id="UP000230002">
    <property type="component" value="Unassembled WGS sequence"/>
</dbReference>
<organism evidence="2 3">
    <name type="scientific">Ganoderma sinense ZZ0214-1</name>
    <dbReference type="NCBI Taxonomy" id="1077348"/>
    <lineage>
        <taxon>Eukaryota</taxon>
        <taxon>Fungi</taxon>
        <taxon>Dikarya</taxon>
        <taxon>Basidiomycota</taxon>
        <taxon>Agaricomycotina</taxon>
        <taxon>Agaricomycetes</taxon>
        <taxon>Polyporales</taxon>
        <taxon>Polyporaceae</taxon>
        <taxon>Ganoderma</taxon>
    </lineage>
</organism>
<proteinExistence type="predicted"/>
<sequence>MSLVCRLGMCYTACLDIDRQRFKVMLRAADRLAPVTRGKRPPLTVEILTVLHPGLDLTAPLDAAVWAALLTVFWCTARRGEFVLKTLTSFDPNLHVQRSHYRTEVREGVTAHIFTLPWTKTRRYEGEEVFFVPQPSLAVCNPLPALANHFSINNPPDDGPLFAYKHKGDRRPLTGHAMQKRLKAVATSIGVDLPPGHSARIGSLLWHLLNGMPFYGGDGQRALAICLLIPPLPSPARSGALPTSSGSSTRLL</sequence>
<dbReference type="GO" id="GO:0015074">
    <property type="term" value="P:DNA integration"/>
    <property type="evidence" value="ECO:0007669"/>
    <property type="project" value="InterPro"/>
</dbReference>
<dbReference type="Gene3D" id="1.10.443.10">
    <property type="entry name" value="Intergrase catalytic core"/>
    <property type="match status" value="1"/>
</dbReference>
<dbReference type="STRING" id="1077348.A0A2G8S186"/>
<comment type="caution">
    <text evidence="2">The sequence shown here is derived from an EMBL/GenBank/DDBJ whole genome shotgun (WGS) entry which is preliminary data.</text>
</comment>
<dbReference type="EMBL" id="AYKW01000034">
    <property type="protein sequence ID" value="PIL27532.1"/>
    <property type="molecule type" value="Genomic_DNA"/>
</dbReference>
<dbReference type="GO" id="GO:0003677">
    <property type="term" value="F:DNA binding"/>
    <property type="evidence" value="ECO:0007669"/>
    <property type="project" value="InterPro"/>
</dbReference>
<gene>
    <name evidence="2" type="ORF">GSI_10683</name>
</gene>
<dbReference type="AlphaFoldDB" id="A0A2G8S186"/>
<keyword evidence="3" id="KW-1185">Reference proteome</keyword>
<dbReference type="GO" id="GO:0006310">
    <property type="term" value="P:DNA recombination"/>
    <property type="evidence" value="ECO:0007669"/>
    <property type="project" value="UniProtKB-KW"/>
</dbReference>
<protein>
    <submittedName>
        <fullName evidence="2">Uncharacterized protein</fullName>
    </submittedName>
</protein>
<evidence type="ECO:0000313" key="3">
    <source>
        <dbReference type="Proteomes" id="UP000230002"/>
    </source>
</evidence>
<name>A0A2G8S186_9APHY</name>
<dbReference type="OrthoDB" id="2794913at2759"/>
<dbReference type="InterPro" id="IPR013762">
    <property type="entry name" value="Integrase-like_cat_sf"/>
</dbReference>
<evidence type="ECO:0000313" key="2">
    <source>
        <dbReference type="EMBL" id="PIL27532.1"/>
    </source>
</evidence>
<evidence type="ECO:0000256" key="1">
    <source>
        <dbReference type="ARBA" id="ARBA00023172"/>
    </source>
</evidence>
<dbReference type="SUPFAM" id="SSF56349">
    <property type="entry name" value="DNA breaking-rejoining enzymes"/>
    <property type="match status" value="1"/>
</dbReference>
<dbReference type="InterPro" id="IPR011010">
    <property type="entry name" value="DNA_brk_join_enz"/>
</dbReference>
<reference evidence="2 3" key="1">
    <citation type="journal article" date="2015" name="Sci. Rep.">
        <title>Chromosome-level genome map provides insights into diverse defense mechanisms in the medicinal fungus Ganoderma sinense.</title>
        <authorList>
            <person name="Zhu Y."/>
            <person name="Xu J."/>
            <person name="Sun C."/>
            <person name="Zhou S."/>
            <person name="Xu H."/>
            <person name="Nelson D.R."/>
            <person name="Qian J."/>
            <person name="Song J."/>
            <person name="Luo H."/>
            <person name="Xiang L."/>
            <person name="Li Y."/>
            <person name="Xu Z."/>
            <person name="Ji A."/>
            <person name="Wang L."/>
            <person name="Lu S."/>
            <person name="Hayward A."/>
            <person name="Sun W."/>
            <person name="Li X."/>
            <person name="Schwartz D.C."/>
            <person name="Wang Y."/>
            <person name="Chen S."/>
        </authorList>
    </citation>
    <scope>NUCLEOTIDE SEQUENCE [LARGE SCALE GENOMIC DNA]</scope>
    <source>
        <strain evidence="2 3">ZZ0214-1</strain>
    </source>
</reference>
<accession>A0A2G8S186</accession>